<feature type="region of interest" description="Disordered" evidence="1">
    <location>
        <begin position="71"/>
        <end position="131"/>
    </location>
</feature>
<feature type="region of interest" description="Disordered" evidence="1">
    <location>
        <begin position="363"/>
        <end position="407"/>
    </location>
</feature>
<reference evidence="2" key="1">
    <citation type="journal article" date="2021" name="Proc. Natl. Acad. Sci. U.S.A.">
        <title>Three genomes in the algal genus Volvox reveal the fate of a haploid sex-determining region after a transition to homothallism.</title>
        <authorList>
            <person name="Yamamoto K."/>
            <person name="Hamaji T."/>
            <person name="Kawai-Toyooka H."/>
            <person name="Matsuzaki R."/>
            <person name="Takahashi F."/>
            <person name="Nishimura Y."/>
            <person name="Kawachi M."/>
            <person name="Noguchi H."/>
            <person name="Minakuchi Y."/>
            <person name="Umen J.G."/>
            <person name="Toyoda A."/>
            <person name="Nozaki H."/>
        </authorList>
    </citation>
    <scope>NUCLEOTIDE SEQUENCE</scope>
    <source>
        <strain evidence="2">NIES-3780</strain>
    </source>
</reference>
<feature type="region of interest" description="Disordered" evidence="1">
    <location>
        <begin position="222"/>
        <end position="243"/>
    </location>
</feature>
<accession>A0A8J4BJD4</accession>
<protein>
    <submittedName>
        <fullName evidence="2">Uncharacterized protein</fullName>
    </submittedName>
</protein>
<name>A0A8J4BJD4_9CHLO</name>
<feature type="compositionally biased region" description="Low complexity" evidence="1">
    <location>
        <begin position="73"/>
        <end position="84"/>
    </location>
</feature>
<comment type="caution">
    <text evidence="2">The sequence shown here is derived from an EMBL/GenBank/DDBJ whole genome shotgun (WGS) entry which is preliminary data.</text>
</comment>
<dbReference type="GO" id="GO:0006974">
    <property type="term" value="P:DNA damage response"/>
    <property type="evidence" value="ECO:0007669"/>
    <property type="project" value="InterPro"/>
</dbReference>
<feature type="compositionally biased region" description="Low complexity" evidence="1">
    <location>
        <begin position="222"/>
        <end position="239"/>
    </location>
</feature>
<proteinExistence type="predicted"/>
<feature type="compositionally biased region" description="Gly residues" evidence="1">
    <location>
        <begin position="372"/>
        <end position="385"/>
    </location>
</feature>
<keyword evidence="3" id="KW-1185">Reference proteome</keyword>
<feature type="non-terminal residue" evidence="2">
    <location>
        <position position="1"/>
    </location>
</feature>
<feature type="non-terminal residue" evidence="2">
    <location>
        <position position="576"/>
    </location>
</feature>
<dbReference type="Proteomes" id="UP000747399">
    <property type="component" value="Unassembled WGS sequence"/>
</dbReference>
<feature type="compositionally biased region" description="Low complexity" evidence="1">
    <location>
        <begin position="109"/>
        <end position="118"/>
    </location>
</feature>
<gene>
    <name evidence="2" type="ORF">Vafri_16890</name>
</gene>
<dbReference type="GO" id="GO:0004674">
    <property type="term" value="F:protein serine/threonine kinase activity"/>
    <property type="evidence" value="ECO:0007669"/>
    <property type="project" value="InterPro"/>
</dbReference>
<sequence>GDAGSGGAADWLVSILRLMAEQYMVSDDPMLIVECQSTAIQLLALPAGREALEGLGEDNHIHRHLRIYLPSTQQQQQQQQQGQQMGDKVKDQDKDANELKGNGKTCKEATTSSSATAGAGDGGNEDTSLPGLGVVSEHMLWRVPPPAAGGTDMWLRRLTPALLGLVTDPALRLMRGLARLQSAICEALFPALLQHLITSTAAKDPTLLSHLARQIQQQVLLPQPPQKQQQQLPPQQAPLIHGPQSNMMVPSLPYANDGDAWASGDLRAVQIVLRSLEHLRRLHRRVVSERKPLGSKGAPGGPGRPEWESAVDRWEYVYGLEIDYLAVARAAIRCRQPATAMLYVGHWAEKVSEPIRVAHRLHADRQQAAAAGGQGKGTSGGGAVRQGGSKQRGATSPPPPPSSPAQEMHRQLPFENSAVQGGVHSALQVLPLCRPQPPNGTTDALSIALDAYGVIEDPDALYALPSAYMLIGNGSNSGGGGADSAAGGGGIGGGTTGVTAAVWGSGGHPEGHQLSMRLFEREGLWPHALSEHDLELRPTVAARPGQLYNTASGSRGSGRRNSTAAAAGIVSALRNL</sequence>
<dbReference type="InterPro" id="IPR038980">
    <property type="entry name" value="ATM_plant"/>
</dbReference>
<dbReference type="PANTHER" id="PTHR37079:SF4">
    <property type="entry name" value="SERINE_THREONINE-PROTEIN KINASE ATM"/>
    <property type="match status" value="1"/>
</dbReference>
<evidence type="ECO:0000256" key="1">
    <source>
        <dbReference type="SAM" id="MobiDB-lite"/>
    </source>
</evidence>
<dbReference type="AlphaFoldDB" id="A0A8J4BJD4"/>
<evidence type="ECO:0000313" key="3">
    <source>
        <dbReference type="Proteomes" id="UP000747399"/>
    </source>
</evidence>
<feature type="compositionally biased region" description="Basic and acidic residues" evidence="1">
    <location>
        <begin position="87"/>
        <end position="98"/>
    </location>
</feature>
<organism evidence="2 3">
    <name type="scientific">Volvox africanus</name>
    <dbReference type="NCBI Taxonomy" id="51714"/>
    <lineage>
        <taxon>Eukaryota</taxon>
        <taxon>Viridiplantae</taxon>
        <taxon>Chlorophyta</taxon>
        <taxon>core chlorophytes</taxon>
        <taxon>Chlorophyceae</taxon>
        <taxon>CS clade</taxon>
        <taxon>Chlamydomonadales</taxon>
        <taxon>Volvocaceae</taxon>
        <taxon>Volvox</taxon>
    </lineage>
</organism>
<evidence type="ECO:0000313" key="2">
    <source>
        <dbReference type="EMBL" id="GIL62721.1"/>
    </source>
</evidence>
<dbReference type="PANTHER" id="PTHR37079">
    <property type="entry name" value="SERINE/THREONINE-PROTEIN KINASE ATM"/>
    <property type="match status" value="1"/>
</dbReference>
<dbReference type="EMBL" id="BNCO01000053">
    <property type="protein sequence ID" value="GIL62721.1"/>
    <property type="molecule type" value="Genomic_DNA"/>
</dbReference>